<feature type="compositionally biased region" description="Gly residues" evidence="1">
    <location>
        <begin position="63"/>
        <end position="97"/>
    </location>
</feature>
<organism evidence="2 3">
    <name type="scientific">Streptomyces antimicrobicus</name>
    <dbReference type="NCBI Taxonomy" id="2883108"/>
    <lineage>
        <taxon>Bacteria</taxon>
        <taxon>Bacillati</taxon>
        <taxon>Actinomycetota</taxon>
        <taxon>Actinomycetes</taxon>
        <taxon>Kitasatosporales</taxon>
        <taxon>Streptomycetaceae</taxon>
        <taxon>Streptomyces</taxon>
    </lineage>
</organism>
<feature type="region of interest" description="Disordered" evidence="1">
    <location>
        <begin position="54"/>
        <end position="113"/>
    </location>
</feature>
<evidence type="ECO:0000313" key="3">
    <source>
        <dbReference type="Proteomes" id="UP001199054"/>
    </source>
</evidence>
<sequence length="113" mass="11017">MTTALFIHGTGVREPAFSGLYARFTAGLHAVAPAVRPVPFYWGGEFGARLAAGGLSLPQQGGRSRGGLGASPGALGVPGGPGGPGGPDGAGGPGGAGAADDDADSERWADLYR</sequence>
<dbReference type="Proteomes" id="UP001199054">
    <property type="component" value="Unassembled WGS sequence"/>
</dbReference>
<evidence type="ECO:0008006" key="4">
    <source>
        <dbReference type="Google" id="ProtNLM"/>
    </source>
</evidence>
<dbReference type="EMBL" id="JAJAUY010000084">
    <property type="protein sequence ID" value="MCB5181673.1"/>
    <property type="molecule type" value="Genomic_DNA"/>
</dbReference>
<evidence type="ECO:0000256" key="1">
    <source>
        <dbReference type="SAM" id="MobiDB-lite"/>
    </source>
</evidence>
<proteinExistence type="predicted"/>
<comment type="caution">
    <text evidence="2">The sequence shown here is derived from an EMBL/GenBank/DDBJ whole genome shotgun (WGS) entry which is preliminary data.</text>
</comment>
<evidence type="ECO:0000313" key="2">
    <source>
        <dbReference type="EMBL" id="MCB5181673.1"/>
    </source>
</evidence>
<gene>
    <name evidence="2" type="ORF">LG632_20100</name>
</gene>
<feature type="non-terminal residue" evidence="2">
    <location>
        <position position="113"/>
    </location>
</feature>
<protein>
    <recommendedName>
        <fullName evidence="4">Alpha/beta hydrolase</fullName>
    </recommendedName>
</protein>
<keyword evidence="3" id="KW-1185">Reference proteome</keyword>
<accession>A0ABS8BAU1</accession>
<name>A0ABS8BAU1_9ACTN</name>
<reference evidence="2 3" key="1">
    <citation type="submission" date="2021-10" db="EMBL/GenBank/DDBJ databases">
        <title>Streptomyces sp. strain SMC 277, a novel streptomycete isolated from soil.</title>
        <authorList>
            <person name="Chanama M."/>
        </authorList>
    </citation>
    <scope>NUCLEOTIDE SEQUENCE [LARGE SCALE GENOMIC DNA]</scope>
    <source>
        <strain evidence="2 3">SMC 277</strain>
    </source>
</reference>